<protein>
    <submittedName>
        <fullName evidence="1">Uncharacterized protein</fullName>
    </submittedName>
</protein>
<sequence length="69" mass="8227">MLVRHLSSLAVIRHCTKTRQDYRRVQQRISSVVFAGVPRKRPILRVATRQNYQWHTVVLTEQSLRWQNG</sequence>
<proteinExistence type="predicted"/>
<comment type="caution">
    <text evidence="1">The sequence shown here is derived from an EMBL/GenBank/DDBJ whole genome shotgun (WGS) entry which is preliminary data.</text>
</comment>
<name>A0A232FE28_9HYME</name>
<evidence type="ECO:0000313" key="1">
    <source>
        <dbReference type="EMBL" id="OXU28773.1"/>
    </source>
</evidence>
<dbReference type="EMBL" id="NNAY01000383">
    <property type="protein sequence ID" value="OXU28773.1"/>
    <property type="molecule type" value="Genomic_DNA"/>
</dbReference>
<organism evidence="1 2">
    <name type="scientific">Trichomalopsis sarcophagae</name>
    <dbReference type="NCBI Taxonomy" id="543379"/>
    <lineage>
        <taxon>Eukaryota</taxon>
        <taxon>Metazoa</taxon>
        <taxon>Ecdysozoa</taxon>
        <taxon>Arthropoda</taxon>
        <taxon>Hexapoda</taxon>
        <taxon>Insecta</taxon>
        <taxon>Pterygota</taxon>
        <taxon>Neoptera</taxon>
        <taxon>Endopterygota</taxon>
        <taxon>Hymenoptera</taxon>
        <taxon>Apocrita</taxon>
        <taxon>Proctotrupomorpha</taxon>
        <taxon>Chalcidoidea</taxon>
        <taxon>Pteromalidae</taxon>
        <taxon>Pteromalinae</taxon>
        <taxon>Trichomalopsis</taxon>
    </lineage>
</organism>
<gene>
    <name evidence="1" type="ORF">TSAR_007665</name>
</gene>
<evidence type="ECO:0000313" key="2">
    <source>
        <dbReference type="Proteomes" id="UP000215335"/>
    </source>
</evidence>
<reference evidence="1 2" key="1">
    <citation type="journal article" date="2017" name="Curr. Biol.">
        <title>The Evolution of Venom by Co-option of Single-Copy Genes.</title>
        <authorList>
            <person name="Martinson E.O."/>
            <person name="Mrinalini"/>
            <person name="Kelkar Y.D."/>
            <person name="Chang C.H."/>
            <person name="Werren J.H."/>
        </authorList>
    </citation>
    <scope>NUCLEOTIDE SEQUENCE [LARGE SCALE GENOMIC DNA]</scope>
    <source>
        <strain evidence="1 2">Alberta</strain>
        <tissue evidence="1">Whole body</tissue>
    </source>
</reference>
<keyword evidence="2" id="KW-1185">Reference proteome</keyword>
<dbReference type="AlphaFoldDB" id="A0A232FE28"/>
<dbReference type="Proteomes" id="UP000215335">
    <property type="component" value="Unassembled WGS sequence"/>
</dbReference>
<accession>A0A232FE28</accession>